<dbReference type="SUPFAM" id="SSF109755">
    <property type="entry name" value="PhoU-like"/>
    <property type="match status" value="1"/>
</dbReference>
<dbReference type="Pfam" id="PF01865">
    <property type="entry name" value="PhoU_div"/>
    <property type="match status" value="1"/>
</dbReference>
<reference evidence="2 3" key="1">
    <citation type="journal article" date="2014" name="Mol. Biol. Evol.">
        <title>Massive expansion of Ubiquitination-related gene families within the Chlamydiae.</title>
        <authorList>
            <person name="Domman D."/>
            <person name="Collingro A."/>
            <person name="Lagkouvardos I."/>
            <person name="Gehre L."/>
            <person name="Weinmaier T."/>
            <person name="Rattei T."/>
            <person name="Subtil A."/>
            <person name="Horn M."/>
        </authorList>
    </citation>
    <scope>NUCLEOTIDE SEQUENCE [LARGE SCALE GENOMIC DNA]</scope>
    <source>
        <strain evidence="2 3">EI2</strain>
    </source>
</reference>
<dbReference type="PANTHER" id="PTHR36536">
    <property type="entry name" value="UPF0111 PROTEIN HI_1603"/>
    <property type="match status" value="1"/>
</dbReference>
<comment type="similarity">
    <text evidence="1">Belongs to the UPF0111 family.</text>
</comment>
<dbReference type="InterPro" id="IPR038078">
    <property type="entry name" value="PhoU-like_sf"/>
</dbReference>
<dbReference type="EMBL" id="JSAN01000011">
    <property type="protein sequence ID" value="KIC74387.1"/>
    <property type="molecule type" value="Genomic_DNA"/>
</dbReference>
<protein>
    <submittedName>
        <fullName evidence="2">UPF0111 protein</fullName>
    </submittedName>
</protein>
<dbReference type="PATRIC" id="fig|362787.3.peg.114"/>
<proteinExistence type="inferred from homology"/>
<evidence type="ECO:0000313" key="2">
    <source>
        <dbReference type="EMBL" id="KIC74387.1"/>
    </source>
</evidence>
<dbReference type="InterPro" id="IPR002727">
    <property type="entry name" value="DUF47"/>
</dbReference>
<dbReference type="InterPro" id="IPR018445">
    <property type="entry name" value="Put_Phosphate_transp_reg"/>
</dbReference>
<name>A0A0C1K514_9BACT</name>
<accession>A0A0C1K514</accession>
<dbReference type="PANTHER" id="PTHR36536:SF3">
    <property type="entry name" value="UPF0111 PROTEIN HI_1603"/>
    <property type="match status" value="1"/>
</dbReference>
<organism evidence="2 3">
    <name type="scientific">Candidatus Protochlamydia amoebophila</name>
    <dbReference type="NCBI Taxonomy" id="362787"/>
    <lineage>
        <taxon>Bacteria</taxon>
        <taxon>Pseudomonadati</taxon>
        <taxon>Chlamydiota</taxon>
        <taxon>Chlamydiia</taxon>
        <taxon>Parachlamydiales</taxon>
        <taxon>Parachlamydiaceae</taxon>
        <taxon>Candidatus Protochlamydia</taxon>
    </lineage>
</organism>
<evidence type="ECO:0000313" key="3">
    <source>
        <dbReference type="Proteomes" id="UP000031465"/>
    </source>
</evidence>
<sequence length="243" mass="27857">MPSFTFNDLNCSNKRKKSLMLTILRLFGRSPFAPLQSHMETVACCVHQLPFLYEAIENRDQPLIENIANEISAIEHQADTMKNDIRNHLPKSLYLPIGRESLLDILSIQDSIADTVEDIAVVATFKPLEILPSFKEEFKQFLLKNIETFDGAKLIINELHELIESSFGGKEAEKVRAMVEDVALKEHEVDLIQRQLLKKIFQSEEALTYLTFSQWQRLIESLASISNLSENLANRVRMVLELK</sequence>
<dbReference type="AlphaFoldDB" id="A0A0C1K514"/>
<comment type="caution">
    <text evidence="2">The sequence shown here is derived from an EMBL/GenBank/DDBJ whole genome shotgun (WGS) entry which is preliminary data.</text>
</comment>
<dbReference type="Proteomes" id="UP000031465">
    <property type="component" value="Unassembled WGS sequence"/>
</dbReference>
<dbReference type="Gene3D" id="1.20.58.220">
    <property type="entry name" value="Phosphate transport system protein phou homolog 2, domain 2"/>
    <property type="match status" value="1"/>
</dbReference>
<evidence type="ECO:0000256" key="1">
    <source>
        <dbReference type="ARBA" id="ARBA00008591"/>
    </source>
</evidence>
<dbReference type="NCBIfam" id="TIGR00153">
    <property type="entry name" value="TIGR00153 family protein"/>
    <property type="match status" value="1"/>
</dbReference>
<gene>
    <name evidence="2" type="ORF">DB44_AL00810</name>
</gene>